<name>A0A2Z6UXY9_MICAE</name>
<dbReference type="Pfam" id="PF00733">
    <property type="entry name" value="Asn_synthase"/>
    <property type="match status" value="2"/>
</dbReference>
<dbReference type="PANTHER" id="PTHR43284">
    <property type="entry name" value="ASPARAGINE SYNTHETASE (GLUTAMINE-HYDROLYZING)"/>
    <property type="match status" value="1"/>
</dbReference>
<dbReference type="InterPro" id="IPR029055">
    <property type="entry name" value="Ntn_hydrolases_N"/>
</dbReference>
<dbReference type="GO" id="GO:0006529">
    <property type="term" value="P:asparagine biosynthetic process"/>
    <property type="evidence" value="ECO:0007669"/>
    <property type="project" value="UniProtKB-KW"/>
</dbReference>
<dbReference type="Gene3D" id="3.40.50.620">
    <property type="entry name" value="HUPs"/>
    <property type="match status" value="1"/>
</dbReference>
<dbReference type="Gene3D" id="3.60.20.10">
    <property type="entry name" value="Glutamine Phosphoribosylpyrophosphate, subunit 1, domain 1"/>
    <property type="match status" value="1"/>
</dbReference>
<keyword evidence="3" id="KW-0028">Amino-acid biosynthesis</keyword>
<protein>
    <recommendedName>
        <fullName evidence="2">asparagine synthase (glutamine-hydrolyzing)</fullName>
        <ecNumber evidence="2">6.3.5.4</ecNumber>
    </recommendedName>
</protein>
<evidence type="ECO:0000256" key="2">
    <source>
        <dbReference type="ARBA" id="ARBA00012737"/>
    </source>
</evidence>
<proteinExistence type="predicted"/>
<dbReference type="InterPro" id="IPR001962">
    <property type="entry name" value="Asn_synthase"/>
</dbReference>
<evidence type="ECO:0000313" key="6">
    <source>
        <dbReference type="EMBL" id="GBL12491.1"/>
    </source>
</evidence>
<comment type="pathway">
    <text evidence="1">Amino-acid biosynthesis; L-asparagine biosynthesis; L-asparagine from L-aspartate (L-Gln route): step 1/1.</text>
</comment>
<accession>A0A2Z6UXY9</accession>
<evidence type="ECO:0000313" key="7">
    <source>
        <dbReference type="Proteomes" id="UP000248272"/>
    </source>
</evidence>
<dbReference type="AlphaFoldDB" id="A0A2Z6UXY9"/>
<dbReference type="InterPro" id="IPR014729">
    <property type="entry name" value="Rossmann-like_a/b/a_fold"/>
</dbReference>
<dbReference type="GO" id="GO:0004066">
    <property type="term" value="F:asparagine synthase (glutamine-hydrolyzing) activity"/>
    <property type="evidence" value="ECO:0007669"/>
    <property type="project" value="UniProtKB-EC"/>
</dbReference>
<feature type="domain" description="Asparagine synthetase" evidence="5">
    <location>
        <begin position="239"/>
        <end position="359"/>
    </location>
</feature>
<sequence>MTMIFAGAFNQRVDASNQKELESVVRRAICDDITCWHHDTVSVVAGKTWNGPSPGWILSVKGGVFLGKAFNKHTFKAINEKDLEEYLGKPSEEFCNTYWGSYIFIIAVSGTIEIVRDATGQLPLFYAKATSGEIIFASEIEILVEILGRRPSFNWDYLSSFVLRTFITTEQTAFEGMYELPHGCKLKFTAPSETIECDIAWNPLHYVNEYRGPELTKQAIIDISSNVIRSWTKDAKLLSLDFSGGTDSTAILLLLNSVLEKEQNVKLINMFHPQVASSDERCYASAIAKKLGMQLTEFDYSRSMPYDQIASSPLYKPNWPSSLLSFQKINDDISDLFDSADRVIYISGHGGDHLFMTCPPLTSLSDYLIKFGPTGLAVKMRDLYLLYREPIWTLLLGMGKSLASYYLRSNYWAPTPLNKFYCTPWLHSEIFAREKRMRYHPFFNGNRGAGCLPGKRQHIEAIYNGLATIRADVRDGGTNPVFFPLFSQPLMELALSIPTYESYQSGFSRFLFRDALSNAFKTDAVWRRDKGVTGGVSQRGLAKNQEKILEICLDGEFSKHGLIDREKLQDGMHKVIAGQVDHEWAVTNVICAEIFLSNWR</sequence>
<dbReference type="EMBL" id="BDSG01000166">
    <property type="protein sequence ID" value="GBL12491.1"/>
    <property type="molecule type" value="Genomic_DNA"/>
</dbReference>
<comment type="catalytic activity">
    <reaction evidence="4">
        <text>L-aspartate + L-glutamine + ATP + H2O = L-asparagine + L-glutamate + AMP + diphosphate + H(+)</text>
        <dbReference type="Rhea" id="RHEA:12228"/>
        <dbReference type="ChEBI" id="CHEBI:15377"/>
        <dbReference type="ChEBI" id="CHEBI:15378"/>
        <dbReference type="ChEBI" id="CHEBI:29985"/>
        <dbReference type="ChEBI" id="CHEBI:29991"/>
        <dbReference type="ChEBI" id="CHEBI:30616"/>
        <dbReference type="ChEBI" id="CHEBI:33019"/>
        <dbReference type="ChEBI" id="CHEBI:58048"/>
        <dbReference type="ChEBI" id="CHEBI:58359"/>
        <dbReference type="ChEBI" id="CHEBI:456215"/>
        <dbReference type="EC" id="6.3.5.4"/>
    </reaction>
</comment>
<feature type="domain" description="Asparagine synthetase" evidence="5">
    <location>
        <begin position="483"/>
        <end position="590"/>
    </location>
</feature>
<evidence type="ECO:0000256" key="3">
    <source>
        <dbReference type="ARBA" id="ARBA00022888"/>
    </source>
</evidence>
<gene>
    <name evidence="6" type="ORF">MSj_04008</name>
</gene>
<reference evidence="6 7" key="1">
    <citation type="journal article" date="2018" name="Front. Microbiol.">
        <title>Adaptation of the Freshwater Bloom-Forming Cyanobacterium Microcystis aeruginosa to Brackish Water Is Driven by Recent Horizontal Transfer of Sucrose Genes.</title>
        <authorList>
            <person name="Tanabe Y."/>
            <person name="Hodoki Y."/>
            <person name="Sano T."/>
            <person name="Tada K."/>
            <person name="Watanabe M.M."/>
        </authorList>
    </citation>
    <scope>NUCLEOTIDE SEQUENCE [LARGE SCALE GENOMIC DNA]</scope>
    <source>
        <strain evidence="6 7">Sj</strain>
    </source>
</reference>
<evidence type="ECO:0000256" key="4">
    <source>
        <dbReference type="ARBA" id="ARBA00048741"/>
    </source>
</evidence>
<evidence type="ECO:0000256" key="1">
    <source>
        <dbReference type="ARBA" id="ARBA00005187"/>
    </source>
</evidence>
<dbReference type="PANTHER" id="PTHR43284:SF1">
    <property type="entry name" value="ASPARAGINE SYNTHETASE"/>
    <property type="match status" value="1"/>
</dbReference>
<dbReference type="Proteomes" id="UP000248272">
    <property type="component" value="Unassembled WGS sequence"/>
</dbReference>
<comment type="caution">
    <text evidence="6">The sequence shown here is derived from an EMBL/GenBank/DDBJ whole genome shotgun (WGS) entry which is preliminary data.</text>
</comment>
<dbReference type="EC" id="6.3.5.4" evidence="2"/>
<evidence type="ECO:0000259" key="5">
    <source>
        <dbReference type="Pfam" id="PF00733"/>
    </source>
</evidence>
<dbReference type="RefSeq" id="WP_110580577.1">
    <property type="nucleotide sequence ID" value="NZ_BDSG01000166.1"/>
</dbReference>
<dbReference type="InterPro" id="IPR051786">
    <property type="entry name" value="ASN_synthetase/amidase"/>
</dbReference>
<keyword evidence="3" id="KW-0061">Asparagine biosynthesis</keyword>
<organism evidence="6 7">
    <name type="scientific">Microcystis aeruginosa Sj</name>
    <dbReference type="NCBI Taxonomy" id="1979544"/>
    <lineage>
        <taxon>Bacteria</taxon>
        <taxon>Bacillati</taxon>
        <taxon>Cyanobacteriota</taxon>
        <taxon>Cyanophyceae</taxon>
        <taxon>Oscillatoriophycideae</taxon>
        <taxon>Chroococcales</taxon>
        <taxon>Microcystaceae</taxon>
        <taxon>Microcystis</taxon>
    </lineage>
</organism>
<dbReference type="SUPFAM" id="SSF56235">
    <property type="entry name" value="N-terminal nucleophile aminohydrolases (Ntn hydrolases)"/>
    <property type="match status" value="1"/>
</dbReference>
<dbReference type="SUPFAM" id="SSF52402">
    <property type="entry name" value="Adenine nucleotide alpha hydrolases-like"/>
    <property type="match status" value="1"/>
</dbReference>